<feature type="region of interest" description="Disordered" evidence="1">
    <location>
        <begin position="1"/>
        <end position="24"/>
    </location>
</feature>
<protein>
    <submittedName>
        <fullName evidence="2">Uncharacterized protein</fullName>
    </submittedName>
</protein>
<accession>A0ABP1R0S3</accession>
<dbReference type="EMBL" id="CAXLJM020000049">
    <property type="protein sequence ID" value="CAL8113235.1"/>
    <property type="molecule type" value="Genomic_DNA"/>
</dbReference>
<evidence type="ECO:0000313" key="2">
    <source>
        <dbReference type="EMBL" id="CAL8113235.1"/>
    </source>
</evidence>
<evidence type="ECO:0000313" key="3">
    <source>
        <dbReference type="Proteomes" id="UP001642540"/>
    </source>
</evidence>
<keyword evidence="3" id="KW-1185">Reference proteome</keyword>
<comment type="caution">
    <text evidence="2">The sequence shown here is derived from an EMBL/GenBank/DDBJ whole genome shotgun (WGS) entry which is preliminary data.</text>
</comment>
<dbReference type="Proteomes" id="UP001642540">
    <property type="component" value="Unassembled WGS sequence"/>
</dbReference>
<organism evidence="2 3">
    <name type="scientific">Orchesella dallaii</name>
    <dbReference type="NCBI Taxonomy" id="48710"/>
    <lineage>
        <taxon>Eukaryota</taxon>
        <taxon>Metazoa</taxon>
        <taxon>Ecdysozoa</taxon>
        <taxon>Arthropoda</taxon>
        <taxon>Hexapoda</taxon>
        <taxon>Collembola</taxon>
        <taxon>Entomobryomorpha</taxon>
        <taxon>Entomobryoidea</taxon>
        <taxon>Orchesellidae</taxon>
        <taxon>Orchesellinae</taxon>
        <taxon>Orchesella</taxon>
    </lineage>
</organism>
<feature type="region of interest" description="Disordered" evidence="1">
    <location>
        <begin position="397"/>
        <end position="417"/>
    </location>
</feature>
<feature type="compositionally biased region" description="Basic and acidic residues" evidence="1">
    <location>
        <begin position="1"/>
        <end position="12"/>
    </location>
</feature>
<feature type="compositionally biased region" description="Polar residues" evidence="1">
    <location>
        <begin position="216"/>
        <end position="254"/>
    </location>
</feature>
<feature type="region of interest" description="Disordered" evidence="1">
    <location>
        <begin position="164"/>
        <end position="254"/>
    </location>
</feature>
<name>A0ABP1R0S3_9HEXA</name>
<reference evidence="2 3" key="1">
    <citation type="submission" date="2024-08" db="EMBL/GenBank/DDBJ databases">
        <authorList>
            <person name="Cucini C."/>
            <person name="Frati F."/>
        </authorList>
    </citation>
    <scope>NUCLEOTIDE SEQUENCE [LARGE SCALE GENOMIC DNA]</scope>
</reference>
<feature type="compositionally biased region" description="Polar residues" evidence="1">
    <location>
        <begin position="176"/>
        <end position="199"/>
    </location>
</feature>
<sequence length="684" mass="76206">MSEEQRAGHETPEANTQVKNSDETQTISRVMELINDGVLVNYCEAIPGSVTWHEYQLQRMLALQRLKLKSLAHQENANKELRILMGDVVEDPHLPDSTEFHEGPPTILKKIVKNNSPTVHSKEGGISWKVPIADTRILAMTMPLLKVPDKNLYISKRIKAKPGFSKTKTENENNGRTKTRTTTAIQKSTSRATQLQTESLGHGRIQRKLPKRNNEKANTAKPNPNVIKSTSVASRNTRQSPPASKSQKTNPTFTNRITATQKYLLASSKTLNGQTNRIPLQDTATALTAGLKATLLPIPKVSADNRLEKQSFDDNPKLSQAIARDTNNNLRTSIYRYTKSEAYTEKLVESSRQQSESSSTKYFQTNAHLHENLTALNGGEVDVMNLSQFNILSSEGLDTQTEENNNGPLSKVESKSSYGVRGKAESNVLNKKDSITRQSIASPSISKRRIINDDNDVSKSNVAQRILIQSQSPSGNSILQEKVLEALHSKRQPPVLPELQVCDVLPGTASWDNYWTDFNKKVKDYYVSIEQYSQGLDGLLDGVEDVKLYKQELRRRYLDEAAMRISMGIPSPKPPLIRQPLKDTIDIGGYIIRALGGDVAGAFITTYDHSSFRLEIQVERIDSELDSISIDTKSNTMTINIPSSQKGPAFRKLIQISVPSYKKVRNLEIGNPLYNGGKMIITGK</sequence>
<proteinExistence type="predicted"/>
<evidence type="ECO:0000256" key="1">
    <source>
        <dbReference type="SAM" id="MobiDB-lite"/>
    </source>
</evidence>
<gene>
    <name evidence="2" type="ORF">ODALV1_LOCUS15955</name>
</gene>
<feature type="compositionally biased region" description="Polar residues" evidence="1">
    <location>
        <begin position="13"/>
        <end position="24"/>
    </location>
</feature>
<feature type="compositionally biased region" description="Polar residues" evidence="1">
    <location>
        <begin position="397"/>
        <end position="408"/>
    </location>
</feature>